<feature type="compositionally biased region" description="Polar residues" evidence="1">
    <location>
        <begin position="378"/>
        <end position="390"/>
    </location>
</feature>
<dbReference type="AlphaFoldDB" id="A0A072PI34"/>
<dbReference type="OrthoDB" id="2159786at2759"/>
<evidence type="ECO:0000256" key="1">
    <source>
        <dbReference type="SAM" id="MobiDB-lite"/>
    </source>
</evidence>
<feature type="region of interest" description="Disordered" evidence="1">
    <location>
        <begin position="1"/>
        <end position="68"/>
    </location>
</feature>
<dbReference type="HOGENOM" id="CLU_520730_0_0_1"/>
<feature type="compositionally biased region" description="Basic and acidic residues" evidence="1">
    <location>
        <begin position="246"/>
        <end position="259"/>
    </location>
</feature>
<dbReference type="RefSeq" id="XP_013262344.1">
    <property type="nucleotide sequence ID" value="XM_013406890.1"/>
</dbReference>
<dbReference type="Pfam" id="PF15463">
    <property type="entry name" value="ECM11"/>
    <property type="match status" value="1"/>
</dbReference>
<dbReference type="InterPro" id="IPR029178">
    <property type="entry name" value="Ecm11_C"/>
</dbReference>
<gene>
    <name evidence="3" type="ORF">A1O9_04602</name>
</gene>
<comment type="caution">
    <text evidence="3">The sequence shown here is derived from an EMBL/GenBank/DDBJ whole genome shotgun (WGS) entry which is preliminary data.</text>
</comment>
<feature type="compositionally biased region" description="Polar residues" evidence="1">
    <location>
        <begin position="298"/>
        <end position="309"/>
    </location>
</feature>
<feature type="compositionally biased region" description="Polar residues" evidence="1">
    <location>
        <begin position="7"/>
        <end position="36"/>
    </location>
</feature>
<proteinExistence type="predicted"/>
<dbReference type="VEuPathDB" id="FungiDB:A1O9_04602"/>
<accession>A0A072PI34</accession>
<dbReference type="EMBL" id="AMGV01000003">
    <property type="protein sequence ID" value="KEF59754.1"/>
    <property type="molecule type" value="Genomic_DNA"/>
</dbReference>
<dbReference type="STRING" id="1182545.A0A072PI34"/>
<feature type="region of interest" description="Disordered" evidence="1">
    <location>
        <begin position="221"/>
        <end position="309"/>
    </location>
</feature>
<feature type="region of interest" description="Disordered" evidence="1">
    <location>
        <begin position="91"/>
        <end position="122"/>
    </location>
</feature>
<evidence type="ECO:0000259" key="2">
    <source>
        <dbReference type="Pfam" id="PF15463"/>
    </source>
</evidence>
<name>A0A072PI34_9EURO</name>
<organism evidence="3 4">
    <name type="scientific">Exophiala aquamarina CBS 119918</name>
    <dbReference type="NCBI Taxonomy" id="1182545"/>
    <lineage>
        <taxon>Eukaryota</taxon>
        <taxon>Fungi</taxon>
        <taxon>Dikarya</taxon>
        <taxon>Ascomycota</taxon>
        <taxon>Pezizomycotina</taxon>
        <taxon>Eurotiomycetes</taxon>
        <taxon>Chaetothyriomycetidae</taxon>
        <taxon>Chaetothyriales</taxon>
        <taxon>Herpotrichiellaceae</taxon>
        <taxon>Exophiala</taxon>
    </lineage>
</organism>
<feature type="domain" description="Extracellular mutant protein 11 C-terminal" evidence="2">
    <location>
        <begin position="402"/>
        <end position="534"/>
    </location>
</feature>
<sequence>MPLSSAPGVQNFVQNREPATTHANLVTRSITPQPQQQHRERSRQNDTQGGHHARSNSHNGASSKKELFRHDPESLKLQVPNTLRKTVSAIPQTHAINTGRGSGSNAAPKTRAPRQVGEPEVSAFDDTQSIHFDDSTSILDDANLTVQFGHDDHHQFPLDPPKTATREVYRRAHQEDSTRPHAGGHNIFLPANWKAQVEKEKRLQERHFGASLDTYHDHSQYDDRIYGDTEGEGYDEDGVYAGKKPHTWEDTPSRPRPGTEARLSPRPKLDTTKQQVRPSVADEPDSPPLPSRKGDLPQQLTTEPAQPQVVNRFKIRQSLDSPAQADQPKASNTTAMTATTIVEPQSRHNPPFSSKVSSYHDSSSEEDQPAGGEPSTKPPSINSSTINLPSGTKRPHSFLELDYDLEALKTKTFADLDSIPFNQDPALPSPQAVLDSNGNPMSLAAKLTNLSKMRPEDQTQLFRTHTDTEREETATWFLDKFRDDMRMLMRARVERRKVALRFEMLVKMRDRKLALKKADVQAELDALKKGGGELIAGRVRSC</sequence>
<feature type="region of interest" description="Disordered" evidence="1">
    <location>
        <begin position="341"/>
        <end position="393"/>
    </location>
</feature>
<evidence type="ECO:0000313" key="4">
    <source>
        <dbReference type="Proteomes" id="UP000027920"/>
    </source>
</evidence>
<keyword evidence="4" id="KW-1185">Reference proteome</keyword>
<feature type="compositionally biased region" description="Acidic residues" evidence="1">
    <location>
        <begin position="229"/>
        <end position="238"/>
    </location>
</feature>
<protein>
    <recommendedName>
        <fullName evidence="2">Extracellular mutant protein 11 C-terminal domain-containing protein</fullName>
    </recommendedName>
</protein>
<evidence type="ECO:0000313" key="3">
    <source>
        <dbReference type="EMBL" id="KEF59754.1"/>
    </source>
</evidence>
<dbReference type="GeneID" id="25279531"/>
<feature type="compositionally biased region" description="Polar residues" evidence="1">
    <location>
        <begin position="341"/>
        <end position="352"/>
    </location>
</feature>
<dbReference type="Proteomes" id="UP000027920">
    <property type="component" value="Unassembled WGS sequence"/>
</dbReference>
<reference evidence="3 4" key="1">
    <citation type="submission" date="2013-03" db="EMBL/GenBank/DDBJ databases">
        <title>The Genome Sequence of Exophiala aquamarina CBS 119918.</title>
        <authorList>
            <consortium name="The Broad Institute Genomics Platform"/>
            <person name="Cuomo C."/>
            <person name="de Hoog S."/>
            <person name="Gorbushina A."/>
            <person name="Walker B."/>
            <person name="Young S.K."/>
            <person name="Zeng Q."/>
            <person name="Gargeya S."/>
            <person name="Fitzgerald M."/>
            <person name="Haas B."/>
            <person name="Abouelleil A."/>
            <person name="Allen A.W."/>
            <person name="Alvarado L."/>
            <person name="Arachchi H.M."/>
            <person name="Berlin A.M."/>
            <person name="Chapman S.B."/>
            <person name="Gainer-Dewar J."/>
            <person name="Goldberg J."/>
            <person name="Griggs A."/>
            <person name="Gujja S."/>
            <person name="Hansen M."/>
            <person name="Howarth C."/>
            <person name="Imamovic A."/>
            <person name="Ireland A."/>
            <person name="Larimer J."/>
            <person name="McCowan C."/>
            <person name="Murphy C."/>
            <person name="Pearson M."/>
            <person name="Poon T.W."/>
            <person name="Priest M."/>
            <person name="Roberts A."/>
            <person name="Saif S."/>
            <person name="Shea T."/>
            <person name="Sisk P."/>
            <person name="Sykes S."/>
            <person name="Wortman J."/>
            <person name="Nusbaum C."/>
            <person name="Birren B."/>
        </authorList>
    </citation>
    <scope>NUCLEOTIDE SEQUENCE [LARGE SCALE GENOMIC DNA]</scope>
    <source>
        <strain evidence="3 4">CBS 119918</strain>
    </source>
</reference>